<dbReference type="RefSeq" id="XP_018279448.1">
    <property type="nucleotide sequence ID" value="XM_018422978.1"/>
</dbReference>
<sequence length="154" mass="16486">MAYSWPSIVQLVVFGLVALLSVIQAILGIVVIVAGYWPGIGGLLYALITLGYCILIFVAHKRSHVALLTTKSDIIIASVLCVVGLIVAIFCGIVGIGTFVLLLGITIFESVYVGTRKISGKWTMTLYDLADVDVTGGSVKQTHQVHQPQPQQFA</sequence>
<evidence type="ECO:0000313" key="2">
    <source>
        <dbReference type="EMBL" id="KLT42957.1"/>
    </source>
</evidence>
<keyword evidence="1" id="KW-1133">Transmembrane helix</keyword>
<protein>
    <submittedName>
        <fullName evidence="2">Uncharacterized protein</fullName>
    </submittedName>
</protein>
<evidence type="ECO:0000313" key="3">
    <source>
        <dbReference type="Proteomes" id="UP000053611"/>
    </source>
</evidence>
<dbReference type="GeneID" id="28983581"/>
<feature type="transmembrane region" description="Helical" evidence="1">
    <location>
        <begin position="43"/>
        <end position="60"/>
    </location>
</feature>
<evidence type="ECO:0000256" key="1">
    <source>
        <dbReference type="SAM" id="Phobius"/>
    </source>
</evidence>
<feature type="transmembrane region" description="Helical" evidence="1">
    <location>
        <begin position="12"/>
        <end position="37"/>
    </location>
</feature>
<name>A0A0J0XPG6_9TREE</name>
<accession>A0A0J0XPG6</accession>
<gene>
    <name evidence="2" type="ORF">CC85DRAFT_285117</name>
</gene>
<feature type="transmembrane region" description="Helical" evidence="1">
    <location>
        <begin position="96"/>
        <end position="114"/>
    </location>
</feature>
<dbReference type="EMBL" id="KQ087200">
    <property type="protein sequence ID" value="KLT42957.1"/>
    <property type="molecule type" value="Genomic_DNA"/>
</dbReference>
<keyword evidence="1" id="KW-0472">Membrane</keyword>
<reference evidence="2 3" key="1">
    <citation type="submission" date="2015-03" db="EMBL/GenBank/DDBJ databases">
        <title>Genomics and transcriptomics of the oil-accumulating basidiomycete yeast T. oleaginosus allow insights into substrate utilization and the diverse evolutionary trajectories of mating systems in fungi.</title>
        <authorList>
            <consortium name="DOE Joint Genome Institute"/>
            <person name="Kourist R."/>
            <person name="Kracht O."/>
            <person name="Bracharz F."/>
            <person name="Lipzen A."/>
            <person name="Nolan M."/>
            <person name="Ohm R."/>
            <person name="Grigoriev I."/>
            <person name="Sun S."/>
            <person name="Heitman J."/>
            <person name="Bruck T."/>
            <person name="Nowrousian M."/>
        </authorList>
    </citation>
    <scope>NUCLEOTIDE SEQUENCE [LARGE SCALE GENOMIC DNA]</scope>
    <source>
        <strain evidence="2 3">IBC0246</strain>
    </source>
</reference>
<dbReference type="AlphaFoldDB" id="A0A0J0XPG6"/>
<keyword evidence="3" id="KW-1185">Reference proteome</keyword>
<dbReference type="Proteomes" id="UP000053611">
    <property type="component" value="Unassembled WGS sequence"/>
</dbReference>
<keyword evidence="1" id="KW-0812">Transmembrane</keyword>
<organism evidence="2 3">
    <name type="scientific">Cutaneotrichosporon oleaginosum</name>
    <dbReference type="NCBI Taxonomy" id="879819"/>
    <lineage>
        <taxon>Eukaryota</taxon>
        <taxon>Fungi</taxon>
        <taxon>Dikarya</taxon>
        <taxon>Basidiomycota</taxon>
        <taxon>Agaricomycotina</taxon>
        <taxon>Tremellomycetes</taxon>
        <taxon>Trichosporonales</taxon>
        <taxon>Trichosporonaceae</taxon>
        <taxon>Cutaneotrichosporon</taxon>
    </lineage>
</organism>
<proteinExistence type="predicted"/>